<evidence type="ECO:0000313" key="11">
    <source>
        <dbReference type="Proteomes" id="UP001371456"/>
    </source>
</evidence>
<dbReference type="InterPro" id="IPR006702">
    <property type="entry name" value="CASP_dom"/>
</dbReference>
<evidence type="ECO:0000256" key="4">
    <source>
        <dbReference type="ARBA" id="ARBA00022692"/>
    </source>
</evidence>
<proteinExistence type="inferred from homology"/>
<keyword evidence="4 8" id="KW-0812">Transmembrane</keyword>
<feature type="compositionally biased region" description="Basic and acidic residues" evidence="7">
    <location>
        <begin position="605"/>
        <end position="615"/>
    </location>
</feature>
<name>A0AAN8TM95_SOLBU</name>
<dbReference type="SUPFAM" id="SSF52087">
    <property type="entry name" value="CRAL/TRIO domain"/>
    <property type="match status" value="1"/>
</dbReference>
<comment type="similarity">
    <text evidence="2">Belongs to the Casparian strip membrane proteins (CASP) family.</text>
</comment>
<feature type="region of interest" description="Disordered" evidence="7">
    <location>
        <begin position="327"/>
        <end position="355"/>
    </location>
</feature>
<dbReference type="SMART" id="SM00516">
    <property type="entry name" value="SEC14"/>
    <property type="match status" value="1"/>
</dbReference>
<feature type="compositionally biased region" description="Polar residues" evidence="7">
    <location>
        <begin position="18"/>
        <end position="29"/>
    </location>
</feature>
<evidence type="ECO:0000256" key="8">
    <source>
        <dbReference type="SAM" id="Phobius"/>
    </source>
</evidence>
<reference evidence="10 11" key="1">
    <citation type="submission" date="2024-02" db="EMBL/GenBank/DDBJ databases">
        <title>de novo genome assembly of Solanum bulbocastanum strain 11H21.</title>
        <authorList>
            <person name="Hosaka A.J."/>
        </authorList>
    </citation>
    <scope>NUCLEOTIDE SEQUENCE [LARGE SCALE GENOMIC DNA]</scope>
    <source>
        <tissue evidence="10">Young leaves</tissue>
    </source>
</reference>
<comment type="subcellular location">
    <subcellularLocation>
        <location evidence="1">Cell membrane</location>
        <topology evidence="1">Multi-pass membrane protein</topology>
    </subcellularLocation>
</comment>
<dbReference type="EMBL" id="JBANQN010000005">
    <property type="protein sequence ID" value="KAK6790289.1"/>
    <property type="molecule type" value="Genomic_DNA"/>
</dbReference>
<dbReference type="PROSITE" id="PS50191">
    <property type="entry name" value="CRAL_TRIO"/>
    <property type="match status" value="1"/>
</dbReference>
<feature type="region of interest" description="Disordered" evidence="7">
    <location>
        <begin position="1"/>
        <end position="29"/>
    </location>
</feature>
<sequence length="683" mass="76794">MMRSPQEPNRSGGIRTPSPRSRNQSQFHSTVSVQKNRRFNILILIFRFAAFCFSLASAIFMFANSHGGGSNSYSLRWYHFDAFRFVAIAAGIVALYSLFEIGASVWEISRGTTVLPEVVQVWFDFGHDQVFAYMLLSADSAGTALARTLRDRDTCTVNNAFCVQSDISVALGFAGATSDFVSAVTEIYEVINMGDLPCPPYSNKRLEARMISKEKLPKTCLVASATKHFSAKTLKCITKVKQSVQTSGAAGDVVKFLATTAVLEVVRRLSKARCPFIWHGLQALQALCYPPLKWIQKWVPLEPLVRQLQKLSRPMLLLSIATVFSDQSSSTGETTPNDFHHSQAYPQARSHDEVQDDGYPQRWLLELHKELREEGISVPERLNDDELRQFYAAANGDFARLLSSVKKTIKWRQSYTFLSPEELKAWSPFIFWHGDDANQRPCLIIRLGLACSNLRSNGKSLLIKAVVSQIEHGILRMVNVEHPQITVLMDCEGLSPFGFPIHMMRSCAMLLQDHYPNRLSSLIIVRLPQVAQIIMQTFFQVLKPATRQKVRIIGRNHLEFLSNHLDSIPPFLGGNCSCSKCSDQSNAEGESDEATRTEPTPDQASRPETHDHVNESNEVTSTEPAPDQVKDSREFNHHNVSNTSVYREELIKTIIIGILMAWVVIAVIVAMDYPERWPLLRST</sequence>
<dbReference type="Pfam" id="PF00650">
    <property type="entry name" value="CRAL_TRIO"/>
    <property type="match status" value="1"/>
</dbReference>
<dbReference type="PANTHER" id="PTHR47041:SF7">
    <property type="entry name" value="PHOSPHATIDYLINOSITOL_PHOSPHATIDYLCHOLINE TRANSFER PROTEIN SFH12-LIKE ISOFORM X1"/>
    <property type="match status" value="1"/>
</dbReference>
<feature type="domain" description="CRAL-TRIO" evidence="9">
    <location>
        <begin position="419"/>
        <end position="580"/>
    </location>
</feature>
<feature type="compositionally biased region" description="Polar residues" evidence="7">
    <location>
        <begin position="327"/>
        <end position="337"/>
    </location>
</feature>
<dbReference type="CDD" id="cd00170">
    <property type="entry name" value="SEC14"/>
    <property type="match status" value="1"/>
</dbReference>
<evidence type="ECO:0000256" key="3">
    <source>
        <dbReference type="ARBA" id="ARBA00022475"/>
    </source>
</evidence>
<dbReference type="PANTHER" id="PTHR47041">
    <property type="entry name" value="SEC14 CYTOSOLIC FACTOR FAMILY PROTEIN / PHOSPHOGLYCERIDE TRANSFER FAMILY PROTEIN"/>
    <property type="match status" value="1"/>
</dbReference>
<keyword evidence="5 8" id="KW-1133">Transmembrane helix</keyword>
<dbReference type="GO" id="GO:0005886">
    <property type="term" value="C:plasma membrane"/>
    <property type="evidence" value="ECO:0007669"/>
    <property type="project" value="UniProtKB-SubCell"/>
</dbReference>
<protein>
    <recommendedName>
        <fullName evidence="9">CRAL-TRIO domain-containing protein</fullName>
    </recommendedName>
</protein>
<evidence type="ECO:0000256" key="5">
    <source>
        <dbReference type="ARBA" id="ARBA00022989"/>
    </source>
</evidence>
<evidence type="ECO:0000259" key="9">
    <source>
        <dbReference type="PROSITE" id="PS50191"/>
    </source>
</evidence>
<dbReference type="Proteomes" id="UP001371456">
    <property type="component" value="Unassembled WGS sequence"/>
</dbReference>
<dbReference type="Pfam" id="PF04535">
    <property type="entry name" value="CASP_dom"/>
    <property type="match status" value="1"/>
</dbReference>
<accession>A0AAN8TM95</accession>
<keyword evidence="6 8" id="KW-0472">Membrane</keyword>
<feature type="transmembrane region" description="Helical" evidence="8">
    <location>
        <begin position="650"/>
        <end position="671"/>
    </location>
</feature>
<evidence type="ECO:0000256" key="2">
    <source>
        <dbReference type="ARBA" id="ARBA00007651"/>
    </source>
</evidence>
<feature type="transmembrane region" description="Helical" evidence="8">
    <location>
        <begin position="82"/>
        <end position="99"/>
    </location>
</feature>
<feature type="region of interest" description="Disordered" evidence="7">
    <location>
        <begin position="582"/>
        <end position="636"/>
    </location>
</feature>
<feature type="transmembrane region" description="Helical" evidence="8">
    <location>
        <begin position="41"/>
        <end position="62"/>
    </location>
</feature>
<evidence type="ECO:0000313" key="10">
    <source>
        <dbReference type="EMBL" id="KAK6790289.1"/>
    </source>
</evidence>
<evidence type="ECO:0000256" key="7">
    <source>
        <dbReference type="SAM" id="MobiDB-lite"/>
    </source>
</evidence>
<keyword evidence="3" id="KW-1003">Cell membrane</keyword>
<organism evidence="10 11">
    <name type="scientific">Solanum bulbocastanum</name>
    <name type="common">Wild potato</name>
    <dbReference type="NCBI Taxonomy" id="147425"/>
    <lineage>
        <taxon>Eukaryota</taxon>
        <taxon>Viridiplantae</taxon>
        <taxon>Streptophyta</taxon>
        <taxon>Embryophyta</taxon>
        <taxon>Tracheophyta</taxon>
        <taxon>Spermatophyta</taxon>
        <taxon>Magnoliopsida</taxon>
        <taxon>eudicotyledons</taxon>
        <taxon>Gunneridae</taxon>
        <taxon>Pentapetalae</taxon>
        <taxon>asterids</taxon>
        <taxon>lamiids</taxon>
        <taxon>Solanales</taxon>
        <taxon>Solanaceae</taxon>
        <taxon>Solanoideae</taxon>
        <taxon>Solaneae</taxon>
        <taxon>Solanum</taxon>
    </lineage>
</organism>
<evidence type="ECO:0000256" key="1">
    <source>
        <dbReference type="ARBA" id="ARBA00004651"/>
    </source>
</evidence>
<dbReference type="InterPro" id="IPR001251">
    <property type="entry name" value="CRAL-TRIO_dom"/>
</dbReference>
<dbReference type="Gene3D" id="3.40.525.10">
    <property type="entry name" value="CRAL-TRIO lipid binding domain"/>
    <property type="match status" value="1"/>
</dbReference>
<gene>
    <name evidence="10" type="ORF">RDI58_014089</name>
</gene>
<keyword evidence="11" id="KW-1185">Reference proteome</keyword>
<comment type="caution">
    <text evidence="10">The sequence shown here is derived from an EMBL/GenBank/DDBJ whole genome shotgun (WGS) entry which is preliminary data.</text>
</comment>
<dbReference type="InterPro" id="IPR036865">
    <property type="entry name" value="CRAL-TRIO_dom_sf"/>
</dbReference>
<evidence type="ECO:0000256" key="6">
    <source>
        <dbReference type="ARBA" id="ARBA00023136"/>
    </source>
</evidence>
<dbReference type="AlphaFoldDB" id="A0AAN8TM95"/>